<dbReference type="InterPro" id="IPR000326">
    <property type="entry name" value="PAP2/HPO"/>
</dbReference>
<reference evidence="3 4" key="1">
    <citation type="submission" date="2022-04" db="EMBL/GenBank/DDBJ databases">
        <title>Spirosoma sp. strain RP8 genome sequencing and assembly.</title>
        <authorList>
            <person name="Jung Y."/>
        </authorList>
    </citation>
    <scope>NUCLEOTIDE SEQUENCE [LARGE SCALE GENOMIC DNA]</scope>
    <source>
        <strain evidence="3 4">RP8</strain>
    </source>
</reference>
<dbReference type="Gene3D" id="1.20.144.10">
    <property type="entry name" value="Phosphatidic acid phosphatase type 2/haloperoxidase"/>
    <property type="match status" value="1"/>
</dbReference>
<feature type="transmembrane region" description="Helical" evidence="1">
    <location>
        <begin position="41"/>
        <end position="60"/>
    </location>
</feature>
<keyword evidence="1" id="KW-0812">Transmembrane</keyword>
<organism evidence="3 4">
    <name type="scientific">Spirosoma liriopis</name>
    <dbReference type="NCBI Taxonomy" id="2937440"/>
    <lineage>
        <taxon>Bacteria</taxon>
        <taxon>Pseudomonadati</taxon>
        <taxon>Bacteroidota</taxon>
        <taxon>Cytophagia</taxon>
        <taxon>Cytophagales</taxon>
        <taxon>Cytophagaceae</taxon>
        <taxon>Spirosoma</taxon>
    </lineage>
</organism>
<dbReference type="Proteomes" id="UP001202180">
    <property type="component" value="Unassembled WGS sequence"/>
</dbReference>
<dbReference type="EMBL" id="JALPRF010000003">
    <property type="protein sequence ID" value="MCK8494059.1"/>
    <property type="molecule type" value="Genomic_DNA"/>
</dbReference>
<feature type="domain" description="Phosphatidic acid phosphatase type 2/haloperoxidase" evidence="2">
    <location>
        <begin position="127"/>
        <end position="193"/>
    </location>
</feature>
<feature type="transmembrane region" description="Helical" evidence="1">
    <location>
        <begin position="106"/>
        <end position="123"/>
    </location>
</feature>
<feature type="transmembrane region" description="Helical" evidence="1">
    <location>
        <begin position="12"/>
        <end position="35"/>
    </location>
</feature>
<keyword evidence="1" id="KW-0472">Membrane</keyword>
<accession>A0ABT0HPG4</accession>
<feature type="transmembrane region" description="Helical" evidence="1">
    <location>
        <begin position="151"/>
        <end position="169"/>
    </location>
</feature>
<evidence type="ECO:0000256" key="1">
    <source>
        <dbReference type="SAM" id="Phobius"/>
    </source>
</evidence>
<evidence type="ECO:0000313" key="4">
    <source>
        <dbReference type="Proteomes" id="UP001202180"/>
    </source>
</evidence>
<evidence type="ECO:0000313" key="3">
    <source>
        <dbReference type="EMBL" id="MCK8494059.1"/>
    </source>
</evidence>
<evidence type="ECO:0000259" key="2">
    <source>
        <dbReference type="Pfam" id="PF01569"/>
    </source>
</evidence>
<comment type="caution">
    <text evidence="3">The sequence shown here is derived from an EMBL/GenBank/DDBJ whole genome shotgun (WGS) entry which is preliminary data.</text>
</comment>
<name>A0ABT0HPG4_9BACT</name>
<feature type="transmembrane region" description="Helical" evidence="1">
    <location>
        <begin position="81"/>
        <end position="100"/>
    </location>
</feature>
<keyword evidence="4" id="KW-1185">Reference proteome</keyword>
<protein>
    <recommendedName>
        <fullName evidence="2">Phosphatidic acid phosphatase type 2/haloperoxidase domain-containing protein</fullName>
    </recommendedName>
</protein>
<keyword evidence="1" id="KW-1133">Transmembrane helix</keyword>
<dbReference type="Pfam" id="PF01569">
    <property type="entry name" value="PAP2"/>
    <property type="match status" value="1"/>
</dbReference>
<feature type="transmembrane region" description="Helical" evidence="1">
    <location>
        <begin position="176"/>
        <end position="194"/>
    </location>
</feature>
<proteinExistence type="predicted"/>
<dbReference type="SUPFAM" id="SSF48317">
    <property type="entry name" value="Acid phosphatase/Vanadium-dependent haloperoxidase"/>
    <property type="match status" value="1"/>
</dbReference>
<dbReference type="RefSeq" id="WP_248478647.1">
    <property type="nucleotide sequence ID" value="NZ_JALPRF010000003.1"/>
</dbReference>
<sequence>MNTSSWLVKAATVFSVVGHPLCLSFCITAFLAWKYLPAGQAVWVCGLLAGGVVVPVYWHTHRLTKRGTYTNADVSNRQERYRLYPRVIGLLTFVTIALFATNQSRVLCLGMLSALLLVICAYGVNFFNKVSLHTSVALFMAWVVWSSNKPVGMAAIALALLIAASRLVLQRHTWSEVILGMALGTLTGALFYGLTGW</sequence>
<gene>
    <name evidence="3" type="ORF">M0L20_19490</name>
</gene>
<dbReference type="InterPro" id="IPR036938">
    <property type="entry name" value="PAP2/HPO_sf"/>
</dbReference>